<protein>
    <submittedName>
        <fullName evidence="8">Putative low molecular weight phosphotyrosine protein phosphatase</fullName>
    </submittedName>
</protein>
<dbReference type="Pfam" id="PF01451">
    <property type="entry name" value="LMWPc"/>
    <property type="match status" value="1"/>
</dbReference>
<keyword evidence="5" id="KW-0904">Protein phosphatase</keyword>
<keyword evidence="4" id="KW-0378">Hydrolase</keyword>
<dbReference type="InterPro" id="IPR017867">
    <property type="entry name" value="Tyr_phospatase_low_mol_wt"/>
</dbReference>
<dbReference type="STRING" id="4999.A0A1Y1U5Y0"/>
<dbReference type="InParanoid" id="A0A1Y1U5Y0"/>
<dbReference type="InterPro" id="IPR002115">
    <property type="entry name" value="Tyr_Pase_low_mol_wt_mml"/>
</dbReference>
<gene>
    <name evidence="8" type="ORF">BD324DRAFT_280448</name>
</gene>
<dbReference type="SMART" id="SM00226">
    <property type="entry name" value="LMWPc"/>
    <property type="match status" value="1"/>
</dbReference>
<evidence type="ECO:0000256" key="2">
    <source>
        <dbReference type="ARBA" id="ARBA00011063"/>
    </source>
</evidence>
<dbReference type="FunCoup" id="A0A1Y1U5Y0">
    <property type="interactions" value="228"/>
</dbReference>
<dbReference type="GO" id="GO:0003993">
    <property type="term" value="F:acid phosphatase activity"/>
    <property type="evidence" value="ECO:0007669"/>
    <property type="project" value="InterPro"/>
</dbReference>
<dbReference type="PRINTS" id="PR00719">
    <property type="entry name" value="LMWPTPASE"/>
</dbReference>
<dbReference type="InterPro" id="IPR036196">
    <property type="entry name" value="Ptyr_pPase_sf"/>
</dbReference>
<dbReference type="RefSeq" id="XP_021867773.1">
    <property type="nucleotide sequence ID" value="XM_022012367.1"/>
</dbReference>
<accession>A0A1Y1U5Y0</accession>
<evidence type="ECO:0000256" key="3">
    <source>
        <dbReference type="ARBA" id="ARBA00022490"/>
    </source>
</evidence>
<comment type="caution">
    <text evidence="8">The sequence shown here is derived from an EMBL/GenBank/DDBJ whole genome shotgun (WGS) entry which is preliminary data.</text>
</comment>
<evidence type="ECO:0000313" key="9">
    <source>
        <dbReference type="Proteomes" id="UP000193218"/>
    </source>
</evidence>
<evidence type="ECO:0000313" key="8">
    <source>
        <dbReference type="EMBL" id="ORX33438.1"/>
    </source>
</evidence>
<evidence type="ECO:0000256" key="4">
    <source>
        <dbReference type="ARBA" id="ARBA00022801"/>
    </source>
</evidence>
<sequence length="143" mass="15818">MAEAILIDRLSKRGSASKILDITVDSAGTGAYHAGEPADERTITTCQKHGVPVTSIARRLTPEDYAKFDYILAMDESNLDTIRQRKPPSSKCSISLFGSYDSSAGRSRTIDDPYYGGRRGFEEAYEQCVRFADGFLDHLEKAE</sequence>
<dbReference type="Proteomes" id="UP000193218">
    <property type="component" value="Unassembled WGS sequence"/>
</dbReference>
<keyword evidence="3" id="KW-0963">Cytoplasm</keyword>
<evidence type="ECO:0000256" key="5">
    <source>
        <dbReference type="ARBA" id="ARBA00022912"/>
    </source>
</evidence>
<evidence type="ECO:0000259" key="7">
    <source>
        <dbReference type="SMART" id="SM00226"/>
    </source>
</evidence>
<comment type="subcellular location">
    <subcellularLocation>
        <location evidence="1">Cytoplasm</location>
    </subcellularLocation>
</comment>
<evidence type="ECO:0000256" key="1">
    <source>
        <dbReference type="ARBA" id="ARBA00004496"/>
    </source>
</evidence>
<dbReference type="GeneID" id="33554175"/>
<feature type="domain" description="Phosphotyrosine protein phosphatase I" evidence="7">
    <location>
        <begin position="1"/>
        <end position="138"/>
    </location>
</feature>
<dbReference type="InterPro" id="IPR050438">
    <property type="entry name" value="LMW_PTPase"/>
</dbReference>
<keyword evidence="9" id="KW-1185">Reference proteome</keyword>
<dbReference type="Gene3D" id="3.40.50.2300">
    <property type="match status" value="1"/>
</dbReference>
<evidence type="ECO:0000256" key="6">
    <source>
        <dbReference type="PIRSR" id="PIRSR617867-1"/>
    </source>
</evidence>
<comment type="similarity">
    <text evidence="2">Belongs to the low molecular weight phosphotyrosine protein phosphatase family.</text>
</comment>
<proteinExistence type="inferred from homology"/>
<dbReference type="AlphaFoldDB" id="A0A1Y1U5Y0"/>
<dbReference type="CDD" id="cd16343">
    <property type="entry name" value="LMWPTP"/>
    <property type="match status" value="1"/>
</dbReference>
<dbReference type="InterPro" id="IPR023485">
    <property type="entry name" value="Ptyr_pPase"/>
</dbReference>
<dbReference type="GO" id="GO:0004726">
    <property type="term" value="F:non-membrane spanning protein tyrosine phosphatase activity"/>
    <property type="evidence" value="ECO:0007669"/>
    <property type="project" value="InterPro"/>
</dbReference>
<dbReference type="GO" id="GO:0005737">
    <property type="term" value="C:cytoplasm"/>
    <property type="evidence" value="ECO:0007669"/>
    <property type="project" value="UniProtKB-SubCell"/>
</dbReference>
<reference evidence="8 9" key="1">
    <citation type="submission" date="2017-03" db="EMBL/GenBank/DDBJ databases">
        <title>Widespread Adenine N6-methylation of Active Genes in Fungi.</title>
        <authorList>
            <consortium name="DOE Joint Genome Institute"/>
            <person name="Mondo S.J."/>
            <person name="Dannebaum R.O."/>
            <person name="Kuo R.C."/>
            <person name="Louie K.B."/>
            <person name="Bewick A.J."/>
            <person name="Labutti K."/>
            <person name="Haridas S."/>
            <person name="Kuo A."/>
            <person name="Salamov A."/>
            <person name="Ahrendt S.R."/>
            <person name="Lau R."/>
            <person name="Bowen B.P."/>
            <person name="Lipzen A."/>
            <person name="Sullivan W."/>
            <person name="Andreopoulos W.B."/>
            <person name="Clum A."/>
            <person name="Lindquist E."/>
            <person name="Daum C."/>
            <person name="Northen T.R."/>
            <person name="Ramamoorthy G."/>
            <person name="Schmitz R.J."/>
            <person name="Gryganskyi A."/>
            <person name="Culley D."/>
            <person name="Magnuson J."/>
            <person name="James T.Y."/>
            <person name="O'Malley M.A."/>
            <person name="Stajich J.E."/>
            <person name="Spatafora J.W."/>
            <person name="Visel A."/>
            <person name="Grigoriev I.V."/>
        </authorList>
    </citation>
    <scope>NUCLEOTIDE SEQUENCE [LARGE SCALE GENOMIC DNA]</scope>
    <source>
        <strain evidence="8 9">NRRL Y-17943</strain>
    </source>
</reference>
<feature type="active site" description="Proton donor" evidence="6">
    <location>
        <position position="112"/>
    </location>
</feature>
<dbReference type="PANTHER" id="PTHR11717:SF7">
    <property type="entry name" value="LOW MOLECULAR WEIGHT PHOSPHOTYROSINE PROTEIN PHOSPHATASE"/>
    <property type="match status" value="1"/>
</dbReference>
<dbReference type="PANTHER" id="PTHR11717">
    <property type="entry name" value="LOW MOLECULAR WEIGHT PROTEIN TYROSINE PHOSPHATASE"/>
    <property type="match status" value="1"/>
</dbReference>
<organism evidence="8 9">
    <name type="scientific">Kockovaella imperatae</name>
    <dbReference type="NCBI Taxonomy" id="4999"/>
    <lineage>
        <taxon>Eukaryota</taxon>
        <taxon>Fungi</taxon>
        <taxon>Dikarya</taxon>
        <taxon>Basidiomycota</taxon>
        <taxon>Agaricomycotina</taxon>
        <taxon>Tremellomycetes</taxon>
        <taxon>Tremellales</taxon>
        <taxon>Cuniculitremaceae</taxon>
        <taxon>Kockovaella</taxon>
    </lineage>
</organism>
<dbReference type="SUPFAM" id="SSF52788">
    <property type="entry name" value="Phosphotyrosine protein phosphatases I"/>
    <property type="match status" value="1"/>
</dbReference>
<name>A0A1Y1U5Y0_9TREE</name>
<dbReference type="PRINTS" id="PR00720">
    <property type="entry name" value="MAMMALPTPASE"/>
</dbReference>
<dbReference type="EMBL" id="NBSH01000021">
    <property type="protein sequence ID" value="ORX33438.1"/>
    <property type="molecule type" value="Genomic_DNA"/>
</dbReference>
<dbReference type="OrthoDB" id="3388at2759"/>